<dbReference type="InterPro" id="IPR044957">
    <property type="entry name" value="Ribosomal_bL32_bact"/>
</dbReference>
<dbReference type="STRING" id="1121400.SAMN02746065_11095"/>
<dbReference type="PANTHER" id="PTHR35534:SF1">
    <property type="entry name" value="LARGE RIBOSOMAL SUBUNIT PROTEIN BL32"/>
    <property type="match status" value="1"/>
</dbReference>
<keyword evidence="2 5" id="KW-0689">Ribosomal protein</keyword>
<dbReference type="EMBL" id="FWXY01000010">
    <property type="protein sequence ID" value="SMC79420.1"/>
    <property type="molecule type" value="Genomic_DNA"/>
</dbReference>
<dbReference type="Pfam" id="PF01783">
    <property type="entry name" value="Ribosomal_L32p"/>
    <property type="match status" value="1"/>
</dbReference>
<dbReference type="InterPro" id="IPR002677">
    <property type="entry name" value="Ribosomal_bL32"/>
</dbReference>
<protein>
    <recommendedName>
        <fullName evidence="4 5">Large ribosomal subunit protein bL32</fullName>
    </recommendedName>
</protein>
<evidence type="ECO:0000256" key="1">
    <source>
        <dbReference type="ARBA" id="ARBA00008560"/>
    </source>
</evidence>
<dbReference type="SUPFAM" id="SSF57829">
    <property type="entry name" value="Zn-binding ribosomal proteins"/>
    <property type="match status" value="1"/>
</dbReference>
<evidence type="ECO:0000256" key="6">
    <source>
        <dbReference type="SAM" id="MobiDB-lite"/>
    </source>
</evidence>
<evidence type="ECO:0000256" key="4">
    <source>
        <dbReference type="ARBA" id="ARBA00035178"/>
    </source>
</evidence>
<dbReference type="HAMAP" id="MF_00340">
    <property type="entry name" value="Ribosomal_bL32"/>
    <property type="match status" value="1"/>
</dbReference>
<dbReference type="Proteomes" id="UP000192418">
    <property type="component" value="Unassembled WGS sequence"/>
</dbReference>
<dbReference type="OrthoDB" id="9801927at2"/>
<dbReference type="NCBIfam" id="TIGR01031">
    <property type="entry name" value="rpmF_bact"/>
    <property type="match status" value="1"/>
</dbReference>
<keyword evidence="8" id="KW-1185">Reference proteome</keyword>
<evidence type="ECO:0000313" key="8">
    <source>
        <dbReference type="Proteomes" id="UP000192418"/>
    </source>
</evidence>
<feature type="compositionally biased region" description="Basic residues" evidence="6">
    <location>
        <begin position="7"/>
        <end position="20"/>
    </location>
</feature>
<proteinExistence type="inferred from homology"/>
<name>A0A1W2C2N3_9BACT</name>
<keyword evidence="3 5" id="KW-0687">Ribonucleoprotein</keyword>
<comment type="similarity">
    <text evidence="1 5">Belongs to the bacterial ribosomal protein bL32 family.</text>
</comment>
<dbReference type="AlphaFoldDB" id="A0A1W2C2N3"/>
<feature type="region of interest" description="Disordered" evidence="6">
    <location>
        <begin position="1"/>
        <end position="23"/>
    </location>
</feature>
<dbReference type="GO" id="GO:0003735">
    <property type="term" value="F:structural constituent of ribosome"/>
    <property type="evidence" value="ECO:0007669"/>
    <property type="project" value="InterPro"/>
</dbReference>
<dbReference type="RefSeq" id="WP_084069287.1">
    <property type="nucleotide sequence ID" value="NZ_FWXY01000010.1"/>
</dbReference>
<evidence type="ECO:0000313" key="7">
    <source>
        <dbReference type="EMBL" id="SMC79420.1"/>
    </source>
</evidence>
<organism evidence="7 8">
    <name type="scientific">Desulfocicer vacuolatum DSM 3385</name>
    <dbReference type="NCBI Taxonomy" id="1121400"/>
    <lineage>
        <taxon>Bacteria</taxon>
        <taxon>Pseudomonadati</taxon>
        <taxon>Thermodesulfobacteriota</taxon>
        <taxon>Desulfobacteria</taxon>
        <taxon>Desulfobacterales</taxon>
        <taxon>Desulfobacteraceae</taxon>
        <taxon>Desulfocicer</taxon>
    </lineage>
</organism>
<evidence type="ECO:0000256" key="2">
    <source>
        <dbReference type="ARBA" id="ARBA00022980"/>
    </source>
</evidence>
<sequence length="61" mass="6622">MAVPKQKSSKSRGRKRRTHQKAAVPTISVCPECQEAKLPHAACPECGAYKGNNVKAVESEE</sequence>
<dbReference type="GO" id="GO:0015934">
    <property type="term" value="C:large ribosomal subunit"/>
    <property type="evidence" value="ECO:0007669"/>
    <property type="project" value="InterPro"/>
</dbReference>
<accession>A0A1W2C2N3</accession>
<dbReference type="InterPro" id="IPR011332">
    <property type="entry name" value="Ribosomal_zn-bd"/>
</dbReference>
<evidence type="ECO:0000256" key="5">
    <source>
        <dbReference type="HAMAP-Rule" id="MF_00340"/>
    </source>
</evidence>
<evidence type="ECO:0000256" key="3">
    <source>
        <dbReference type="ARBA" id="ARBA00023274"/>
    </source>
</evidence>
<dbReference type="GO" id="GO:0006412">
    <property type="term" value="P:translation"/>
    <property type="evidence" value="ECO:0007669"/>
    <property type="project" value="UniProtKB-UniRule"/>
</dbReference>
<reference evidence="7 8" key="1">
    <citation type="submission" date="2017-04" db="EMBL/GenBank/DDBJ databases">
        <authorList>
            <person name="Afonso C.L."/>
            <person name="Miller P.J."/>
            <person name="Scott M.A."/>
            <person name="Spackman E."/>
            <person name="Goraichik I."/>
            <person name="Dimitrov K.M."/>
            <person name="Suarez D.L."/>
            <person name="Swayne D.E."/>
        </authorList>
    </citation>
    <scope>NUCLEOTIDE SEQUENCE [LARGE SCALE GENOMIC DNA]</scope>
    <source>
        <strain evidence="7 8">DSM 3385</strain>
    </source>
</reference>
<dbReference type="PANTHER" id="PTHR35534">
    <property type="entry name" value="50S RIBOSOMAL PROTEIN L32"/>
    <property type="match status" value="1"/>
</dbReference>
<gene>
    <name evidence="5" type="primary">rpmF</name>
    <name evidence="7" type="ORF">SAMN02746065_11095</name>
</gene>